<evidence type="ECO:0000313" key="4">
    <source>
        <dbReference type="EMBL" id="SHH67488.1"/>
    </source>
</evidence>
<keyword evidence="4" id="KW-0689">Ribosomal protein</keyword>
<dbReference type="GO" id="GO:0016747">
    <property type="term" value="F:acyltransferase activity, transferring groups other than amino-acyl groups"/>
    <property type="evidence" value="ECO:0007669"/>
    <property type="project" value="InterPro"/>
</dbReference>
<dbReference type="RefSeq" id="WP_073311344.1">
    <property type="nucleotide sequence ID" value="NZ_FQWV01000013.1"/>
</dbReference>
<protein>
    <submittedName>
        <fullName evidence="4">Ribosomal protein S18 acetylase RimI</fullName>
    </submittedName>
</protein>
<evidence type="ECO:0000259" key="3">
    <source>
        <dbReference type="PROSITE" id="PS51186"/>
    </source>
</evidence>
<dbReference type="Pfam" id="PF00583">
    <property type="entry name" value="Acetyltransf_1"/>
    <property type="match status" value="1"/>
</dbReference>
<organism evidence="4 5">
    <name type="scientific">Halobaculum gomorrense</name>
    <dbReference type="NCBI Taxonomy" id="43928"/>
    <lineage>
        <taxon>Archaea</taxon>
        <taxon>Methanobacteriati</taxon>
        <taxon>Methanobacteriota</taxon>
        <taxon>Stenosarchaea group</taxon>
        <taxon>Halobacteria</taxon>
        <taxon>Halobacteriales</taxon>
        <taxon>Haloferacaceae</taxon>
        <taxon>Halobaculum</taxon>
    </lineage>
</organism>
<dbReference type="STRING" id="43928.SAMN05443636_3155"/>
<dbReference type="GO" id="GO:0005840">
    <property type="term" value="C:ribosome"/>
    <property type="evidence" value="ECO:0007669"/>
    <property type="project" value="UniProtKB-KW"/>
</dbReference>
<dbReference type="CDD" id="cd04301">
    <property type="entry name" value="NAT_SF"/>
    <property type="match status" value="1"/>
</dbReference>
<dbReference type="SUPFAM" id="SSF55729">
    <property type="entry name" value="Acyl-CoA N-acyltransferases (Nat)"/>
    <property type="match status" value="1"/>
</dbReference>
<gene>
    <name evidence="4" type="ORF">SAMN05443636_3155</name>
</gene>
<dbReference type="InterPro" id="IPR016181">
    <property type="entry name" value="Acyl_CoA_acyltransferase"/>
</dbReference>
<dbReference type="InterPro" id="IPR000182">
    <property type="entry name" value="GNAT_dom"/>
</dbReference>
<dbReference type="EMBL" id="FQWV01000013">
    <property type="protein sequence ID" value="SHH67488.1"/>
    <property type="molecule type" value="Genomic_DNA"/>
</dbReference>
<name>A0A1M5UX71_9EURY</name>
<evidence type="ECO:0000313" key="5">
    <source>
        <dbReference type="Proteomes" id="UP000184357"/>
    </source>
</evidence>
<dbReference type="AlphaFoldDB" id="A0A1M5UX71"/>
<feature type="domain" description="N-acetyltransferase" evidence="3">
    <location>
        <begin position="1"/>
        <end position="162"/>
    </location>
</feature>
<keyword evidence="4" id="KW-0687">Ribonucleoprotein</keyword>
<dbReference type="InterPro" id="IPR043854">
    <property type="entry name" value="DUF5816"/>
</dbReference>
<keyword evidence="1" id="KW-0808">Transferase</keyword>
<dbReference type="PROSITE" id="PS51186">
    <property type="entry name" value="GNAT"/>
    <property type="match status" value="1"/>
</dbReference>
<evidence type="ECO:0000256" key="1">
    <source>
        <dbReference type="ARBA" id="ARBA00022679"/>
    </source>
</evidence>
<evidence type="ECO:0000256" key="2">
    <source>
        <dbReference type="ARBA" id="ARBA00023315"/>
    </source>
</evidence>
<keyword evidence="5" id="KW-1185">Reference proteome</keyword>
<dbReference type="InterPro" id="IPR050832">
    <property type="entry name" value="Bact_Acetyltransf"/>
</dbReference>
<dbReference type="PANTHER" id="PTHR43877">
    <property type="entry name" value="AMINOALKYLPHOSPHONATE N-ACETYLTRANSFERASE-RELATED-RELATED"/>
    <property type="match status" value="1"/>
</dbReference>
<accession>A0A1M5UX71</accession>
<sequence length="251" mass="27886">MDLRDATTEDIEDIRETARASLSASYGHALSTDLIDGAVESWYDAETVADALDGEDAVFVVAVNDGEVVGFAQSRLVERREPVGELDWLHVHPDHRGRGIGDDLLRRAETELLELGAERIEGRVLAANESGAEFYEREGFVEIGDRTVEIGGEEFREHVFARFPSGDGDQVLTEARVTDDGRQVYVAYDEAERASEAPFYATYADRERTERMGYVCGNCDGFAVNVDTMDRVQCSECGNKRKAGRWDAAYL</sequence>
<dbReference type="OrthoDB" id="125295at2157"/>
<keyword evidence="2" id="KW-0012">Acyltransferase</keyword>
<proteinExistence type="predicted"/>
<dbReference type="Pfam" id="PF19133">
    <property type="entry name" value="DUF5816"/>
    <property type="match status" value="1"/>
</dbReference>
<reference evidence="4 5" key="1">
    <citation type="submission" date="2016-11" db="EMBL/GenBank/DDBJ databases">
        <authorList>
            <person name="Jaros S."/>
            <person name="Januszkiewicz K."/>
            <person name="Wedrychowicz H."/>
        </authorList>
    </citation>
    <scope>NUCLEOTIDE SEQUENCE [LARGE SCALE GENOMIC DNA]</scope>
    <source>
        <strain evidence="4 5">DSM 9297</strain>
    </source>
</reference>
<dbReference type="Gene3D" id="3.40.630.30">
    <property type="match status" value="1"/>
</dbReference>
<dbReference type="Proteomes" id="UP000184357">
    <property type="component" value="Unassembled WGS sequence"/>
</dbReference>